<evidence type="ECO:0000313" key="5">
    <source>
        <dbReference type="Proteomes" id="UP000034112"/>
    </source>
</evidence>
<accession>A0A0G0A881</accession>
<evidence type="ECO:0000256" key="2">
    <source>
        <dbReference type="SAM" id="MobiDB-lite"/>
    </source>
</evidence>
<dbReference type="Proteomes" id="UP000034112">
    <property type="component" value="Unassembled WGS sequence"/>
</dbReference>
<dbReference type="OrthoDB" id="10252405at2759"/>
<feature type="region of interest" description="Disordered" evidence="2">
    <location>
        <begin position="1"/>
        <end position="26"/>
    </location>
</feature>
<evidence type="ECO:0000256" key="1">
    <source>
        <dbReference type="ARBA" id="ARBA00005351"/>
    </source>
</evidence>
<evidence type="ECO:0000313" key="4">
    <source>
        <dbReference type="EMBL" id="KKP01329.1"/>
    </source>
</evidence>
<feature type="compositionally biased region" description="Polar residues" evidence="2">
    <location>
        <begin position="1"/>
        <end position="24"/>
    </location>
</feature>
<organism evidence="4 5">
    <name type="scientific">Trichoderma harzianum</name>
    <name type="common">Hypocrea lixii</name>
    <dbReference type="NCBI Taxonomy" id="5544"/>
    <lineage>
        <taxon>Eukaryota</taxon>
        <taxon>Fungi</taxon>
        <taxon>Dikarya</taxon>
        <taxon>Ascomycota</taxon>
        <taxon>Pezizomycotina</taxon>
        <taxon>Sordariomycetes</taxon>
        <taxon>Hypocreomycetidae</taxon>
        <taxon>Hypocreales</taxon>
        <taxon>Hypocreaceae</taxon>
        <taxon>Trichoderma</taxon>
    </lineage>
</organism>
<protein>
    <submittedName>
        <fullName evidence="4">Uncharacterized protein</fullName>
    </submittedName>
</protein>
<sequence length="577" mass="62764">MSSLARATTPVKQQVTAATATDSPGTWRHPRLDEITRRRDATNFSEKNVRRIAYNIVALLAMWSLQLLAKFKLDAQMLPKPLRLYLGWAWFLAQLLPFIQIGMACLPLIRPKDELSDIPLTATQRKLLGLDPSMVAPTPEAKFSTPPRYSRTPSIASSVGSRASYPGSPLDGRGGDLTKPLPPSFAGALSQFSPIGSPLSQSINSMNNRRTSFGSPGSFGASTSSNIFSDPASPSPAGAFEPPSPPPAMANKVERIVARLQEKIAEGDFYEAQQQTRVAASRYIKTQNWPAAIDILYSVAQSLLKAAQGGSGGDLCVMMVDVYKQAELKPDATSKGRLLTCLRLFDPEEPTRKKFITESMGWSSKFGEYPAGDPELHHVAGSLYAEEHETYEAERHLILGTKDSPEVLFNMEYAWYREGDAHMAPHFAARAVLPYLLVGNVRAATTSYRLFASALTNDNPTLGVQDVSSATSDVRIFPSLPLLNFLGLLLLAIQRGAPEVYKGLVSKYATQIDEAEAWAEPLEMIGEMYFGIQKPRQSNPLMDMMSGLFGGGGAAPPQQTRRPGLRGADAPAAEGLD</sequence>
<gene>
    <name evidence="4" type="ORF">THAR02_06571</name>
</gene>
<keyword evidence="3" id="KW-0812">Transmembrane</keyword>
<dbReference type="PANTHER" id="PTHR12875">
    <property type="entry name" value="GOLGI TO ER TRAFFIC PROTEIN 4 HOMOLOG"/>
    <property type="match status" value="1"/>
</dbReference>
<dbReference type="AlphaFoldDB" id="A0A0G0A881"/>
<feature type="transmembrane region" description="Helical" evidence="3">
    <location>
        <begin position="52"/>
        <end position="69"/>
    </location>
</feature>
<feature type="compositionally biased region" description="Polar residues" evidence="2">
    <location>
        <begin position="200"/>
        <end position="228"/>
    </location>
</feature>
<feature type="region of interest" description="Disordered" evidence="2">
    <location>
        <begin position="200"/>
        <end position="249"/>
    </location>
</feature>
<dbReference type="FunFam" id="1.25.40.10:FF:000272">
    <property type="entry name" value="DUF410 domain protein"/>
    <property type="match status" value="1"/>
</dbReference>
<dbReference type="GO" id="GO:0072380">
    <property type="term" value="C:TRC complex"/>
    <property type="evidence" value="ECO:0007669"/>
    <property type="project" value="TreeGrafter"/>
</dbReference>
<keyword evidence="3" id="KW-1133">Transmembrane helix</keyword>
<dbReference type="Gene3D" id="1.25.40.10">
    <property type="entry name" value="Tetratricopeptide repeat domain"/>
    <property type="match status" value="1"/>
</dbReference>
<dbReference type="GO" id="GO:0045048">
    <property type="term" value="P:protein insertion into ER membrane"/>
    <property type="evidence" value="ECO:0007669"/>
    <property type="project" value="InterPro"/>
</dbReference>
<feature type="region of interest" description="Disordered" evidence="2">
    <location>
        <begin position="543"/>
        <end position="577"/>
    </location>
</feature>
<dbReference type="PANTHER" id="PTHR12875:SF0">
    <property type="entry name" value="GOLGI TO ER TRAFFIC PROTEIN 4 HOMOLOG"/>
    <property type="match status" value="1"/>
</dbReference>
<name>A0A0G0A881_TRIHA</name>
<feature type="region of interest" description="Disordered" evidence="2">
    <location>
        <begin position="138"/>
        <end position="183"/>
    </location>
</feature>
<keyword evidence="3" id="KW-0472">Membrane</keyword>
<feature type="compositionally biased region" description="Low complexity" evidence="2">
    <location>
        <begin position="231"/>
        <end position="241"/>
    </location>
</feature>
<comment type="caution">
    <text evidence="4">The sequence shown here is derived from an EMBL/GenBank/DDBJ whole genome shotgun (WGS) entry which is preliminary data.</text>
</comment>
<comment type="similarity">
    <text evidence="1">Belongs to the GET4 family.</text>
</comment>
<proteinExistence type="inferred from homology"/>
<reference evidence="5" key="1">
    <citation type="journal article" date="2015" name="Genome Announc.">
        <title>Draft whole-genome sequence of the biocontrol agent Trichoderma harzianum T6776.</title>
        <authorList>
            <person name="Baroncelli R."/>
            <person name="Piaggeschi G."/>
            <person name="Fiorini L."/>
            <person name="Bertolini E."/>
            <person name="Zapparata A."/>
            <person name="Pe M.E."/>
            <person name="Sarrocco S."/>
            <person name="Vannacci G."/>
        </authorList>
    </citation>
    <scope>NUCLEOTIDE SEQUENCE [LARGE SCALE GENOMIC DNA]</scope>
    <source>
        <strain evidence="5">T6776</strain>
    </source>
</reference>
<dbReference type="InterPro" id="IPR007317">
    <property type="entry name" value="GET4"/>
</dbReference>
<dbReference type="InterPro" id="IPR011990">
    <property type="entry name" value="TPR-like_helical_dom_sf"/>
</dbReference>
<dbReference type="InterPro" id="IPR012578">
    <property type="entry name" value="Nucl_pore_cmplx"/>
</dbReference>
<dbReference type="Pfam" id="PF08058">
    <property type="entry name" value="NPCC"/>
    <property type="match status" value="1"/>
</dbReference>
<evidence type="ECO:0000256" key="3">
    <source>
        <dbReference type="SAM" id="Phobius"/>
    </source>
</evidence>
<feature type="compositionally biased region" description="Polar residues" evidence="2">
    <location>
        <begin position="151"/>
        <end position="161"/>
    </location>
</feature>
<dbReference type="EMBL" id="JOKZ01000201">
    <property type="protein sequence ID" value="KKP01329.1"/>
    <property type="molecule type" value="Genomic_DNA"/>
</dbReference>
<dbReference type="Pfam" id="PF04190">
    <property type="entry name" value="GET4"/>
    <property type="match status" value="1"/>
</dbReference>